<name>I7J8L7_BABMR</name>
<dbReference type="VEuPathDB" id="PiroplasmaDB:BMR1_01G02320"/>
<reference evidence="1 2" key="3">
    <citation type="journal article" date="2016" name="Sci. Rep.">
        <title>Genome-wide diversity and gene expression profiling of Babesia microti isolates identify polymorphic genes that mediate host-pathogen interactions.</title>
        <authorList>
            <person name="Silva J.C."/>
            <person name="Cornillot E."/>
            <person name="McCracken C."/>
            <person name="Usmani-Brown S."/>
            <person name="Dwivedi A."/>
            <person name="Ifeonu O.O."/>
            <person name="Crabtree J."/>
            <person name="Gotia H.T."/>
            <person name="Virji A.Z."/>
            <person name="Reynes C."/>
            <person name="Colinge J."/>
            <person name="Kumar V."/>
            <person name="Lawres L."/>
            <person name="Pazzi J.E."/>
            <person name="Pablo J.V."/>
            <person name="Hung C."/>
            <person name="Brancato J."/>
            <person name="Kumari P."/>
            <person name="Orvis J."/>
            <person name="Tretina K."/>
            <person name="Chibucos M."/>
            <person name="Ott S."/>
            <person name="Sadzewicz L."/>
            <person name="Sengamalay N."/>
            <person name="Shetty A.C."/>
            <person name="Su Q."/>
            <person name="Tallon L."/>
            <person name="Fraser C.M."/>
            <person name="Frutos R."/>
            <person name="Molina D.M."/>
            <person name="Krause P.J."/>
            <person name="Ben Mamoun C."/>
        </authorList>
    </citation>
    <scope>NUCLEOTIDE SEQUENCE [LARGE SCALE GENOMIC DNA]</scope>
    <source>
        <strain evidence="1 2">RI</strain>
    </source>
</reference>
<sequence>MINNAATMYNNIRPNLSLTCHFLHSLVIGNCRICIRSYTPSISFTYNKVATHKRFAVRNPNLNIAKLVPLVKLSDIEIETINNGFWEKNDLVFTGRDTLLKGKLSDLDKYKSINHKNKNKNN</sequence>
<dbReference type="EMBL" id="FO082871">
    <property type="protein sequence ID" value="CCF72924.1"/>
    <property type="molecule type" value="Genomic_DNA"/>
</dbReference>
<organism evidence="1 2">
    <name type="scientific">Babesia microti (strain RI)</name>
    <dbReference type="NCBI Taxonomy" id="1133968"/>
    <lineage>
        <taxon>Eukaryota</taxon>
        <taxon>Sar</taxon>
        <taxon>Alveolata</taxon>
        <taxon>Apicomplexa</taxon>
        <taxon>Aconoidasida</taxon>
        <taxon>Piroplasmida</taxon>
        <taxon>Babesiidae</taxon>
        <taxon>Babesia</taxon>
    </lineage>
</organism>
<dbReference type="RefSeq" id="XP_012647533.1">
    <property type="nucleotide sequence ID" value="XM_012792079.1"/>
</dbReference>
<gene>
    <name evidence="1" type="ORF">BMR1_01G02320</name>
</gene>
<keyword evidence="2" id="KW-1185">Reference proteome</keyword>
<evidence type="ECO:0000313" key="2">
    <source>
        <dbReference type="Proteomes" id="UP000002899"/>
    </source>
</evidence>
<dbReference type="GeneID" id="24423540"/>
<evidence type="ECO:0000313" key="1">
    <source>
        <dbReference type="EMBL" id="CCF72924.1"/>
    </source>
</evidence>
<reference evidence="1 2" key="1">
    <citation type="journal article" date="2012" name="Nucleic Acids Res.">
        <title>Sequencing of the smallest Apicomplexan genome from the human pathogen Babesia microti.</title>
        <authorList>
            <person name="Cornillot E."/>
            <person name="Hadj-Kaddour K."/>
            <person name="Dassouli A."/>
            <person name="Noel B."/>
            <person name="Ranwez V."/>
            <person name="Vacherie B."/>
            <person name="Augagneur Y."/>
            <person name="Bres V."/>
            <person name="Duclos A."/>
            <person name="Randazzo S."/>
            <person name="Carcy B."/>
            <person name="Debierre-Grockiego F."/>
            <person name="Delbecq S."/>
            <person name="Moubri-Menage K."/>
            <person name="Shams-Eldin H."/>
            <person name="Usmani-Brown S."/>
            <person name="Bringaud F."/>
            <person name="Wincker P."/>
            <person name="Vivares C.P."/>
            <person name="Schwarz R.T."/>
            <person name="Schetters T.P."/>
            <person name="Krause P.J."/>
            <person name="Gorenflot A."/>
            <person name="Berry V."/>
            <person name="Barbe V."/>
            <person name="Ben Mamoun C."/>
        </authorList>
    </citation>
    <scope>NUCLEOTIDE SEQUENCE [LARGE SCALE GENOMIC DNA]</scope>
    <source>
        <strain evidence="1 2">RI</strain>
    </source>
</reference>
<proteinExistence type="predicted"/>
<dbReference type="KEGG" id="bmic:BMR1_01G02320"/>
<dbReference type="AlphaFoldDB" id="I7J8L7"/>
<dbReference type="Proteomes" id="UP000002899">
    <property type="component" value="Chromosome I"/>
</dbReference>
<reference evidence="1 2" key="2">
    <citation type="journal article" date="2013" name="PLoS ONE">
        <title>Whole genome mapping and re-organization of the nuclear and mitochondrial genomes of Babesia microti isolates.</title>
        <authorList>
            <person name="Cornillot E."/>
            <person name="Dassouli A."/>
            <person name="Garg A."/>
            <person name="Pachikara N."/>
            <person name="Randazzo S."/>
            <person name="Depoix D."/>
            <person name="Carcy B."/>
            <person name="Delbecq S."/>
            <person name="Frutos R."/>
            <person name="Silva J.C."/>
            <person name="Sutton R."/>
            <person name="Krause P.J."/>
            <person name="Mamoun C.B."/>
        </authorList>
    </citation>
    <scope>NUCLEOTIDE SEQUENCE [LARGE SCALE GENOMIC DNA]</scope>
    <source>
        <strain evidence="1 2">RI</strain>
    </source>
</reference>
<accession>I7J8L7</accession>
<protein>
    <submittedName>
        <fullName evidence="1">Uncharacterized protein</fullName>
    </submittedName>
</protein>